<dbReference type="Proteomes" id="UP000002051">
    <property type="component" value="Chromosome 8"/>
</dbReference>
<keyword evidence="18" id="KW-1185">Reference proteome</keyword>
<comment type="similarity">
    <text evidence="3 13">Belongs to the cytochrome P450 family.</text>
</comment>
<dbReference type="HOGENOM" id="CLU_001570_4_0_1"/>
<evidence type="ECO:0000313" key="18">
    <source>
        <dbReference type="Proteomes" id="UP000002051"/>
    </source>
</evidence>
<dbReference type="GO" id="GO:0016020">
    <property type="term" value="C:membrane"/>
    <property type="evidence" value="ECO:0000318"/>
    <property type="project" value="GO_Central"/>
</dbReference>
<dbReference type="EC" id="1.14.14.93" evidence="16"/>
<keyword evidence="8 13" id="KW-0560">Oxidoreductase</keyword>
<dbReference type="EMBL" id="PSQE01000008">
    <property type="protein sequence ID" value="RHN41124.1"/>
    <property type="molecule type" value="Genomic_DNA"/>
</dbReference>
<dbReference type="InterPro" id="IPR001128">
    <property type="entry name" value="Cyt_P450"/>
</dbReference>
<dbReference type="KEGG" id="mtr:25502801"/>
<keyword evidence="5 14" id="KW-0812">Transmembrane</keyword>
<dbReference type="GO" id="GO:0047082">
    <property type="term" value="F:3,9-dihydroxypterocarpan 6a-monooxygenase activity"/>
    <property type="evidence" value="ECO:0007669"/>
    <property type="project" value="UniProtKB-EC"/>
</dbReference>
<evidence type="ECO:0000256" key="8">
    <source>
        <dbReference type="ARBA" id="ARBA00023002"/>
    </source>
</evidence>
<evidence type="ECO:0000256" key="13">
    <source>
        <dbReference type="RuleBase" id="RU000461"/>
    </source>
</evidence>
<evidence type="ECO:0000256" key="7">
    <source>
        <dbReference type="ARBA" id="ARBA00022989"/>
    </source>
</evidence>
<dbReference type="PRINTS" id="PR00385">
    <property type="entry name" value="P450"/>
</dbReference>
<evidence type="ECO:0000256" key="12">
    <source>
        <dbReference type="PIRSR" id="PIRSR602401-1"/>
    </source>
</evidence>
<dbReference type="EnsemblPlants" id="KEH19842">
    <property type="protein sequence ID" value="KEH19842"/>
    <property type="gene ID" value="MTR_8g469300"/>
</dbReference>
<evidence type="ECO:0000256" key="4">
    <source>
        <dbReference type="ARBA" id="ARBA00022617"/>
    </source>
</evidence>
<dbReference type="InterPro" id="IPR017972">
    <property type="entry name" value="Cyt_P450_CS"/>
</dbReference>
<evidence type="ECO:0000256" key="11">
    <source>
        <dbReference type="ARBA" id="ARBA00023136"/>
    </source>
</evidence>
<evidence type="ECO:0000313" key="16">
    <source>
        <dbReference type="EMBL" id="RHN41124.1"/>
    </source>
</evidence>
<protein>
    <submittedName>
        <fullName evidence="15">Cytochrome P450 family protein</fullName>
    </submittedName>
    <submittedName>
        <fullName evidence="16">Putative 3,9-dihydroxypterocarpan 6A-monooxygenase</fullName>
        <ecNumber evidence="16">1.14.14.93</ecNumber>
    </submittedName>
</protein>
<keyword evidence="9 12" id="KW-0408">Iron</keyword>
<dbReference type="Gramene" id="rna47414">
    <property type="protein sequence ID" value="RHN41124.1"/>
    <property type="gene ID" value="gene47414"/>
</dbReference>
<evidence type="ECO:0000256" key="6">
    <source>
        <dbReference type="ARBA" id="ARBA00022723"/>
    </source>
</evidence>
<evidence type="ECO:0000313" key="15">
    <source>
        <dbReference type="EMBL" id="KEH19842.1"/>
    </source>
</evidence>
<accession>A0A072TR26</accession>
<dbReference type="EMBL" id="CM001224">
    <property type="protein sequence ID" value="KEH19842.1"/>
    <property type="molecule type" value="Genomic_DNA"/>
</dbReference>
<dbReference type="CDD" id="cd20655">
    <property type="entry name" value="CYP93"/>
    <property type="match status" value="1"/>
</dbReference>
<dbReference type="STRING" id="3880.A0A072TR26"/>
<dbReference type="PANTHER" id="PTHR47944:SF17">
    <property type="entry name" value="3,9-DIHYDROXYPTEROCARPAN 6A-MONOOXYGENASE"/>
    <property type="match status" value="1"/>
</dbReference>
<reference evidence="15 18" key="1">
    <citation type="journal article" date="2011" name="Nature">
        <title>The Medicago genome provides insight into the evolution of rhizobial symbioses.</title>
        <authorList>
            <person name="Young N.D."/>
            <person name="Debelle F."/>
            <person name="Oldroyd G.E."/>
            <person name="Geurts R."/>
            <person name="Cannon S.B."/>
            <person name="Udvardi M.K."/>
            <person name="Benedito V.A."/>
            <person name="Mayer K.F."/>
            <person name="Gouzy J."/>
            <person name="Schoof H."/>
            <person name="Van de Peer Y."/>
            <person name="Proost S."/>
            <person name="Cook D.R."/>
            <person name="Meyers B.C."/>
            <person name="Spannagl M."/>
            <person name="Cheung F."/>
            <person name="De Mita S."/>
            <person name="Krishnakumar V."/>
            <person name="Gundlach H."/>
            <person name="Zhou S."/>
            <person name="Mudge J."/>
            <person name="Bharti A.K."/>
            <person name="Murray J.D."/>
            <person name="Naoumkina M.A."/>
            <person name="Rosen B."/>
            <person name="Silverstein K.A."/>
            <person name="Tang H."/>
            <person name="Rombauts S."/>
            <person name="Zhao P.X."/>
            <person name="Zhou P."/>
            <person name="Barbe V."/>
            <person name="Bardou P."/>
            <person name="Bechner M."/>
            <person name="Bellec A."/>
            <person name="Berger A."/>
            <person name="Berges H."/>
            <person name="Bidwell S."/>
            <person name="Bisseling T."/>
            <person name="Choisne N."/>
            <person name="Couloux A."/>
            <person name="Denny R."/>
            <person name="Deshpande S."/>
            <person name="Dai X."/>
            <person name="Doyle J.J."/>
            <person name="Dudez A.M."/>
            <person name="Farmer A.D."/>
            <person name="Fouteau S."/>
            <person name="Franken C."/>
            <person name="Gibelin C."/>
            <person name="Gish J."/>
            <person name="Goldstein S."/>
            <person name="Gonzalez A.J."/>
            <person name="Green P.J."/>
            <person name="Hallab A."/>
            <person name="Hartog M."/>
            <person name="Hua A."/>
            <person name="Humphray S.J."/>
            <person name="Jeong D.H."/>
            <person name="Jing Y."/>
            <person name="Jocker A."/>
            <person name="Kenton S.M."/>
            <person name="Kim D.J."/>
            <person name="Klee K."/>
            <person name="Lai H."/>
            <person name="Lang C."/>
            <person name="Lin S."/>
            <person name="Macmil S.L."/>
            <person name="Magdelenat G."/>
            <person name="Matthews L."/>
            <person name="McCorrison J."/>
            <person name="Monaghan E.L."/>
            <person name="Mun J.H."/>
            <person name="Najar F.Z."/>
            <person name="Nicholson C."/>
            <person name="Noirot C."/>
            <person name="O'Bleness M."/>
            <person name="Paule C.R."/>
            <person name="Poulain J."/>
            <person name="Prion F."/>
            <person name="Qin B."/>
            <person name="Qu C."/>
            <person name="Retzel E.F."/>
            <person name="Riddle C."/>
            <person name="Sallet E."/>
            <person name="Samain S."/>
            <person name="Samson N."/>
            <person name="Sanders I."/>
            <person name="Saurat O."/>
            <person name="Scarpelli C."/>
            <person name="Schiex T."/>
            <person name="Segurens B."/>
            <person name="Severin A.J."/>
            <person name="Sherrier D.J."/>
            <person name="Shi R."/>
            <person name="Sims S."/>
            <person name="Singer S.R."/>
            <person name="Sinharoy S."/>
            <person name="Sterck L."/>
            <person name="Viollet A."/>
            <person name="Wang B.B."/>
            <person name="Wang K."/>
            <person name="Wang M."/>
            <person name="Wang X."/>
            <person name="Warfsmann J."/>
            <person name="Weissenbach J."/>
            <person name="White D.D."/>
            <person name="White J.D."/>
            <person name="Wiley G.B."/>
            <person name="Wincker P."/>
            <person name="Xing Y."/>
            <person name="Yang L."/>
            <person name="Yao Z."/>
            <person name="Ying F."/>
            <person name="Zhai J."/>
            <person name="Zhou L."/>
            <person name="Zuber A."/>
            <person name="Denarie J."/>
            <person name="Dixon R.A."/>
            <person name="May G.D."/>
            <person name="Schwartz D.C."/>
            <person name="Rogers J."/>
            <person name="Quetier F."/>
            <person name="Town C.D."/>
            <person name="Roe B.A."/>
        </authorList>
    </citation>
    <scope>NUCLEOTIDE SEQUENCE [LARGE SCALE GENOMIC DNA]</scope>
    <source>
        <strain evidence="15">A17</strain>
        <strain evidence="17 18">cv. Jemalong A17</strain>
    </source>
</reference>
<dbReference type="Proteomes" id="UP000265566">
    <property type="component" value="Chromosome 8"/>
</dbReference>
<reference evidence="15 18" key="2">
    <citation type="journal article" date="2014" name="BMC Genomics">
        <title>An improved genome release (version Mt4.0) for the model legume Medicago truncatula.</title>
        <authorList>
            <person name="Tang H."/>
            <person name="Krishnakumar V."/>
            <person name="Bidwell S."/>
            <person name="Rosen B."/>
            <person name="Chan A."/>
            <person name="Zhou S."/>
            <person name="Gentzbittel L."/>
            <person name="Childs K.L."/>
            <person name="Yandell M."/>
            <person name="Gundlach H."/>
            <person name="Mayer K.F."/>
            <person name="Schwartz D.C."/>
            <person name="Town C.D."/>
        </authorList>
    </citation>
    <scope>GENOME REANNOTATION</scope>
    <source>
        <strain evidence="15">A17</strain>
        <strain evidence="17 18">cv. Jemalong A17</strain>
    </source>
</reference>
<evidence type="ECO:0000313" key="17">
    <source>
        <dbReference type="EnsemblPlants" id="KEH19842"/>
    </source>
</evidence>
<reference evidence="17" key="3">
    <citation type="submission" date="2015-04" db="UniProtKB">
        <authorList>
            <consortium name="EnsemblPlants"/>
        </authorList>
    </citation>
    <scope>IDENTIFICATION</scope>
    <source>
        <strain evidence="17">cv. Jemalong A17</strain>
    </source>
</reference>
<dbReference type="Pfam" id="PF00067">
    <property type="entry name" value="p450"/>
    <property type="match status" value="1"/>
</dbReference>
<dbReference type="GO" id="GO:0005506">
    <property type="term" value="F:iron ion binding"/>
    <property type="evidence" value="ECO:0007669"/>
    <property type="project" value="InterPro"/>
</dbReference>
<dbReference type="PRINTS" id="PR00463">
    <property type="entry name" value="EP450I"/>
</dbReference>
<keyword evidence="10 13" id="KW-0503">Monooxygenase</keyword>
<dbReference type="SUPFAM" id="SSF48264">
    <property type="entry name" value="Cytochrome P450"/>
    <property type="match status" value="1"/>
</dbReference>
<comment type="subcellular location">
    <subcellularLocation>
        <location evidence="2">Membrane</location>
        <topology evidence="2">Single-pass membrane protein</topology>
    </subcellularLocation>
</comment>
<dbReference type="PROSITE" id="PS00086">
    <property type="entry name" value="CYTOCHROME_P450"/>
    <property type="match status" value="1"/>
</dbReference>
<keyword evidence="4 12" id="KW-0349">Heme</keyword>
<dbReference type="AlphaFoldDB" id="A0A072TR26"/>
<keyword evidence="11 14" id="KW-0472">Membrane</keyword>
<name>A0A072TR26_MEDTR</name>
<evidence type="ECO:0000256" key="9">
    <source>
        <dbReference type="ARBA" id="ARBA00023004"/>
    </source>
</evidence>
<gene>
    <name evidence="17" type="primary">25502801</name>
    <name evidence="15" type="ordered locus">MTR_8g469300</name>
    <name evidence="16" type="ORF">MtrunA17_Chr8g0362701</name>
</gene>
<feature type="binding site" description="axial binding residue" evidence="12">
    <location>
        <position position="450"/>
    </location>
    <ligand>
        <name>heme</name>
        <dbReference type="ChEBI" id="CHEBI:30413"/>
    </ligand>
    <ligandPart>
        <name>Fe</name>
        <dbReference type="ChEBI" id="CHEBI:18248"/>
    </ligandPart>
</feature>
<dbReference type="PANTHER" id="PTHR47944">
    <property type="entry name" value="CYTOCHROME P450 98A9"/>
    <property type="match status" value="1"/>
</dbReference>
<evidence type="ECO:0000256" key="10">
    <source>
        <dbReference type="ARBA" id="ARBA00023033"/>
    </source>
</evidence>
<reference evidence="16" key="4">
    <citation type="journal article" date="2018" name="Nat. Plants">
        <title>Whole-genome landscape of Medicago truncatula symbiotic genes.</title>
        <authorList>
            <person name="Pecrix Y."/>
            <person name="Gamas P."/>
            <person name="Carrere S."/>
        </authorList>
    </citation>
    <scope>NUCLEOTIDE SEQUENCE</scope>
    <source>
        <tissue evidence="16">Leaves</tissue>
    </source>
</reference>
<dbReference type="InterPro" id="IPR036396">
    <property type="entry name" value="Cyt_P450_sf"/>
</dbReference>
<comment type="cofactor">
    <cofactor evidence="1 12">
        <name>heme</name>
        <dbReference type="ChEBI" id="CHEBI:30413"/>
    </cofactor>
</comment>
<organism evidence="15 18">
    <name type="scientific">Medicago truncatula</name>
    <name type="common">Barrel medic</name>
    <name type="synonym">Medicago tribuloides</name>
    <dbReference type="NCBI Taxonomy" id="3880"/>
    <lineage>
        <taxon>Eukaryota</taxon>
        <taxon>Viridiplantae</taxon>
        <taxon>Streptophyta</taxon>
        <taxon>Embryophyta</taxon>
        <taxon>Tracheophyta</taxon>
        <taxon>Spermatophyta</taxon>
        <taxon>Magnoliopsida</taxon>
        <taxon>eudicotyledons</taxon>
        <taxon>Gunneridae</taxon>
        <taxon>Pentapetalae</taxon>
        <taxon>rosids</taxon>
        <taxon>fabids</taxon>
        <taxon>Fabales</taxon>
        <taxon>Fabaceae</taxon>
        <taxon>Papilionoideae</taxon>
        <taxon>50 kb inversion clade</taxon>
        <taxon>NPAAA clade</taxon>
        <taxon>Hologalegina</taxon>
        <taxon>IRL clade</taxon>
        <taxon>Trifolieae</taxon>
        <taxon>Medicago</taxon>
    </lineage>
</organism>
<dbReference type="FunFam" id="1.10.630.10:FF:000019">
    <property type="entry name" value="Cytochrome P450 family protein"/>
    <property type="match status" value="1"/>
</dbReference>
<proteinExistence type="inferred from homology"/>
<dbReference type="InterPro" id="IPR002401">
    <property type="entry name" value="Cyt_P450_E_grp-I"/>
</dbReference>
<evidence type="ECO:0000256" key="3">
    <source>
        <dbReference type="ARBA" id="ARBA00010617"/>
    </source>
</evidence>
<sequence>MAEMQDYIQLSFVMLLSIIAIRTILTRKKNNNHLTPPTPPSLPIIGHCHLISKFPHKSFHKLSIQYGPIIQLFLGSIPCIVTSNPEIAKEFLKTHETSFSNRLKNAATTYISYGLKGFIITPYGDYWQFVKKICMSELLGVITLDQLRPLRQQETLRFLRLLQKKGETGEAIEVGGELLTLTNSIITIMTMKKTFGSENDISDVKEIRKMVTETAELVGKVNVSDFIWFFKNIDFYGMNKKLKRIRDRFDTMMDRVTKEHQEEKKKRGEGAHHVRDLLDILLEIQEDESNEIKLTSENVNAFILDIFMAGTDTAAITIEWALAELINNPHVMEKARQEIDSVTGKSRLIQESDIPNLPYMRAIIKETLRIHPTVPVIVRESSESCKVYGYEIAAKTVLFVNLWSMGRDPKLWENPLEFRPERFMCEENNKFDMRGQNFQLMPFGTGRRACPGYLLALQVVPTNLAAMIQCFEWNVDGNGKVDMEEKPAVTLPRAHPLICVPVPRFNSIPSCE</sequence>
<keyword evidence="6 12" id="KW-0479">Metal-binding</keyword>
<dbReference type="GO" id="GO:0020037">
    <property type="term" value="F:heme binding"/>
    <property type="evidence" value="ECO:0007669"/>
    <property type="project" value="InterPro"/>
</dbReference>
<feature type="transmembrane region" description="Helical" evidence="14">
    <location>
        <begin position="7"/>
        <end position="25"/>
    </location>
</feature>
<evidence type="ECO:0000256" key="5">
    <source>
        <dbReference type="ARBA" id="ARBA00022692"/>
    </source>
</evidence>
<evidence type="ECO:0000256" key="14">
    <source>
        <dbReference type="SAM" id="Phobius"/>
    </source>
</evidence>
<evidence type="ECO:0000256" key="2">
    <source>
        <dbReference type="ARBA" id="ARBA00004167"/>
    </source>
</evidence>
<dbReference type="Gene3D" id="1.10.630.10">
    <property type="entry name" value="Cytochrome P450"/>
    <property type="match status" value="1"/>
</dbReference>
<dbReference type="OrthoDB" id="1103324at2759"/>
<keyword evidence="7 14" id="KW-1133">Transmembrane helix</keyword>
<dbReference type="GO" id="GO:0016709">
    <property type="term" value="F:oxidoreductase activity, acting on paired donors, with incorporation or reduction of molecular oxygen, NAD(P)H as one donor, and incorporation of one atom of oxygen"/>
    <property type="evidence" value="ECO:0000318"/>
    <property type="project" value="GO_Central"/>
</dbReference>
<evidence type="ECO:0000256" key="1">
    <source>
        <dbReference type="ARBA" id="ARBA00001971"/>
    </source>
</evidence>